<keyword evidence="1" id="KW-0472">Membrane</keyword>
<dbReference type="AlphaFoldDB" id="A0A2A9EAR7"/>
<evidence type="ECO:0000313" key="3">
    <source>
        <dbReference type="Proteomes" id="UP000221394"/>
    </source>
</evidence>
<feature type="transmembrane region" description="Helical" evidence="1">
    <location>
        <begin position="50"/>
        <end position="68"/>
    </location>
</feature>
<keyword evidence="3" id="KW-1185">Reference proteome</keyword>
<reference evidence="2 3" key="1">
    <citation type="submission" date="2017-10" db="EMBL/GenBank/DDBJ databases">
        <title>Sequencing the genomes of 1000 actinobacteria strains.</title>
        <authorList>
            <person name="Klenk H.-P."/>
        </authorList>
    </citation>
    <scope>NUCLEOTIDE SEQUENCE [LARGE SCALE GENOMIC DNA]</scope>
    <source>
        <strain evidence="2 3">DSM 21574</strain>
    </source>
</reference>
<dbReference type="Proteomes" id="UP000221394">
    <property type="component" value="Unassembled WGS sequence"/>
</dbReference>
<keyword evidence="1" id="KW-0812">Transmembrane</keyword>
<dbReference type="RefSeq" id="WP_098456933.1">
    <property type="nucleotide sequence ID" value="NZ_PDJH01000001.1"/>
</dbReference>
<organism evidence="2 3">
    <name type="scientific">Flavimobilis soli</name>
    <dbReference type="NCBI Taxonomy" id="442709"/>
    <lineage>
        <taxon>Bacteria</taxon>
        <taxon>Bacillati</taxon>
        <taxon>Actinomycetota</taxon>
        <taxon>Actinomycetes</taxon>
        <taxon>Micrococcales</taxon>
        <taxon>Jonesiaceae</taxon>
        <taxon>Flavimobilis</taxon>
    </lineage>
</organism>
<feature type="transmembrane region" description="Helical" evidence="1">
    <location>
        <begin position="88"/>
        <end position="110"/>
    </location>
</feature>
<evidence type="ECO:0000313" key="2">
    <source>
        <dbReference type="EMBL" id="PFG35661.1"/>
    </source>
</evidence>
<gene>
    <name evidence="2" type="ORF">ATL41_0356</name>
</gene>
<comment type="caution">
    <text evidence="2">The sequence shown here is derived from an EMBL/GenBank/DDBJ whole genome shotgun (WGS) entry which is preliminary data.</text>
</comment>
<evidence type="ECO:0000256" key="1">
    <source>
        <dbReference type="SAM" id="Phobius"/>
    </source>
</evidence>
<accession>A0A2A9EAR7</accession>
<name>A0A2A9EAR7_9MICO</name>
<sequence>MSQPHPDGFPPITDAEHALRETRRAQAERARIDAARYARELAAHRSLSRGYLLVVVLFVASQIALWALRLKKRAHILATVEADLRPWAAGSFLAFIVSVVLAAALVALLVRHSRRRPVAPYREVPIDDVERQPRTLRPGYEAPQRW</sequence>
<proteinExistence type="predicted"/>
<dbReference type="EMBL" id="PDJH01000001">
    <property type="protein sequence ID" value="PFG35661.1"/>
    <property type="molecule type" value="Genomic_DNA"/>
</dbReference>
<protein>
    <submittedName>
        <fullName evidence="2">Uncharacterized protein</fullName>
    </submittedName>
</protein>
<keyword evidence="1" id="KW-1133">Transmembrane helix</keyword>